<sequence length="727" mass="80014">MRIDHTRSPVLDLFLLMQRELHDRFSFEAMLLPRPQVPEVAAFWNGFELWAPIVRNNIPSAVADAPEPAKLTALITDERLAAGAELITTAMVAAEPTLMPVIAQHEELRARAAADLDEVLDPDHYLGPLCQALGTPATSRTLALHLVPYAPHTPSVGYLVESETLTGLYVDCNRFRGATMADSVLTLLGWAHLIETRDDPANLSVELARRLPGSAPYQRRLRVLLSKILVEMLAGHLVRDVRPEHRPCFDVLGSQWRYPRLFAVAQRHWARYLRGDLSRADALVGIADDLAAYSPRWFVDHIDPSSLAADFYLLEWMAAEGNGAARKHLAAWLPQLCADLAGHLDVAIGSELGHFGRMPLDLCAPPLAHFLREVGTGDSRVAWPRLRSELGHATALEFARQAFAGPGVEFGGMAWHPITEMVERYVTRELPDRVFVDQCFTLEHNNGSVFDKFYDVQDMPTVLDAQARTDVDTLSRHASAAVRSLLRHHRERSQASVSEPDNWFELSLHQARPGGLGCGNRAEPGEFDPVHDPFLHNAVNVRRMRVRSPVPSSLTTYRSARVVLHTTMGDVCVELWPDTAPYTVDNFVGLAGGGREWVDPRTGKPGEGGFYDGTAFHRRVPGFCVNGGDRRGTGEGSAGYRWFEEITTGPAFDQPFRVAMLNRAGPGSGSTGSQFFITVAPAPHLEGAYAVFGEVSGEPCRQVVLRISESPVPVVIESTTVTATPAT</sequence>
<keyword evidence="4 6" id="KW-0413">Isomerase</keyword>
<evidence type="ECO:0000256" key="3">
    <source>
        <dbReference type="ARBA" id="ARBA00023110"/>
    </source>
</evidence>
<name>A0ABV9S6I3_9PSEU</name>
<dbReference type="EMBL" id="JBHSIS010000017">
    <property type="protein sequence ID" value="MFC4857318.1"/>
    <property type="molecule type" value="Genomic_DNA"/>
</dbReference>
<dbReference type="EC" id="5.2.1.8" evidence="2"/>
<dbReference type="GO" id="GO:0003755">
    <property type="term" value="F:peptidyl-prolyl cis-trans isomerase activity"/>
    <property type="evidence" value="ECO:0007669"/>
    <property type="project" value="UniProtKB-EC"/>
</dbReference>
<dbReference type="InterPro" id="IPR002130">
    <property type="entry name" value="Cyclophilin-type_PPIase_dom"/>
</dbReference>
<gene>
    <name evidence="6" type="ORF">ACFPCV_27795</name>
</gene>
<evidence type="ECO:0000256" key="4">
    <source>
        <dbReference type="ARBA" id="ARBA00023235"/>
    </source>
</evidence>
<evidence type="ECO:0000313" key="7">
    <source>
        <dbReference type="Proteomes" id="UP001595859"/>
    </source>
</evidence>
<keyword evidence="3" id="KW-0697">Rotamase</keyword>
<protein>
    <recommendedName>
        <fullName evidence="2">peptidylprolyl isomerase</fullName>
        <ecNumber evidence="2">5.2.1.8</ecNumber>
    </recommendedName>
</protein>
<dbReference type="PRINTS" id="PR00153">
    <property type="entry name" value="CSAPPISMRASE"/>
</dbReference>
<reference evidence="7" key="1">
    <citation type="journal article" date="2019" name="Int. J. Syst. Evol. Microbiol.">
        <title>The Global Catalogue of Microorganisms (GCM) 10K type strain sequencing project: providing services to taxonomists for standard genome sequencing and annotation.</title>
        <authorList>
            <consortium name="The Broad Institute Genomics Platform"/>
            <consortium name="The Broad Institute Genome Sequencing Center for Infectious Disease"/>
            <person name="Wu L."/>
            <person name="Ma J."/>
        </authorList>
    </citation>
    <scope>NUCLEOTIDE SEQUENCE [LARGE SCALE GENOMIC DNA]</scope>
    <source>
        <strain evidence="7">ZS-22-S1</strain>
    </source>
</reference>
<organism evidence="6 7">
    <name type="scientific">Actinophytocola glycyrrhizae</name>
    <dbReference type="NCBI Taxonomy" id="2044873"/>
    <lineage>
        <taxon>Bacteria</taxon>
        <taxon>Bacillati</taxon>
        <taxon>Actinomycetota</taxon>
        <taxon>Actinomycetes</taxon>
        <taxon>Pseudonocardiales</taxon>
        <taxon>Pseudonocardiaceae</taxon>
    </lineage>
</organism>
<dbReference type="Gene3D" id="2.40.100.10">
    <property type="entry name" value="Cyclophilin-like"/>
    <property type="match status" value="1"/>
</dbReference>
<dbReference type="Proteomes" id="UP001595859">
    <property type="component" value="Unassembled WGS sequence"/>
</dbReference>
<feature type="domain" description="PPIase cyclophilin-type" evidence="5">
    <location>
        <begin position="565"/>
        <end position="727"/>
    </location>
</feature>
<keyword evidence="7" id="KW-1185">Reference proteome</keyword>
<evidence type="ECO:0000313" key="6">
    <source>
        <dbReference type="EMBL" id="MFC4857318.1"/>
    </source>
</evidence>
<dbReference type="PANTHER" id="PTHR45625:SF4">
    <property type="entry name" value="PEPTIDYLPROLYL ISOMERASE DOMAIN AND WD REPEAT-CONTAINING PROTEIN 1"/>
    <property type="match status" value="1"/>
</dbReference>
<dbReference type="PROSITE" id="PS50072">
    <property type="entry name" value="CSA_PPIASE_2"/>
    <property type="match status" value="1"/>
</dbReference>
<evidence type="ECO:0000256" key="2">
    <source>
        <dbReference type="ARBA" id="ARBA00013194"/>
    </source>
</evidence>
<evidence type="ECO:0000259" key="5">
    <source>
        <dbReference type="PROSITE" id="PS50072"/>
    </source>
</evidence>
<dbReference type="SUPFAM" id="SSF50891">
    <property type="entry name" value="Cyclophilin-like"/>
    <property type="match status" value="1"/>
</dbReference>
<dbReference type="InterPro" id="IPR029000">
    <property type="entry name" value="Cyclophilin-like_dom_sf"/>
</dbReference>
<evidence type="ECO:0000256" key="1">
    <source>
        <dbReference type="ARBA" id="ARBA00002388"/>
    </source>
</evidence>
<dbReference type="InterPro" id="IPR044666">
    <property type="entry name" value="Cyclophilin_A-like"/>
</dbReference>
<dbReference type="Pfam" id="PF00160">
    <property type="entry name" value="Pro_isomerase"/>
    <property type="match status" value="1"/>
</dbReference>
<comment type="function">
    <text evidence="1">PPIases accelerate the folding of proteins. It catalyzes the cis-trans isomerization of proline imidic peptide bonds in oligopeptides.</text>
</comment>
<dbReference type="CDD" id="cd00317">
    <property type="entry name" value="cyclophilin"/>
    <property type="match status" value="1"/>
</dbReference>
<dbReference type="RefSeq" id="WP_378059303.1">
    <property type="nucleotide sequence ID" value="NZ_JBHSIS010000017.1"/>
</dbReference>
<accession>A0ABV9S6I3</accession>
<proteinExistence type="predicted"/>
<dbReference type="PANTHER" id="PTHR45625">
    <property type="entry name" value="PEPTIDYL-PROLYL CIS-TRANS ISOMERASE-RELATED"/>
    <property type="match status" value="1"/>
</dbReference>
<comment type="caution">
    <text evidence="6">The sequence shown here is derived from an EMBL/GenBank/DDBJ whole genome shotgun (WGS) entry which is preliminary data.</text>
</comment>